<evidence type="ECO:0000313" key="2">
    <source>
        <dbReference type="EMBL" id="CAF0950281.1"/>
    </source>
</evidence>
<dbReference type="Proteomes" id="UP000663879">
    <property type="component" value="Unassembled WGS sequence"/>
</dbReference>
<sequence length="161" mass="18566">MNTRSRPRTSATSQHEDSDNDINKRVQKHRRLREAREESITNLDRAIVEQTSLPQTSIQNSSSNETTNTVRIAHNSQNFNSIPVSNSLRNISFVGSDSLRILNEMLKYAKDDFFPKKKFNNNGKEFEYTSYLHFTESILSTNSPDQKVEYKCVFCKVKLVA</sequence>
<feature type="compositionally biased region" description="Polar residues" evidence="1">
    <location>
        <begin position="1"/>
        <end position="13"/>
    </location>
</feature>
<reference evidence="2" key="1">
    <citation type="submission" date="2021-02" db="EMBL/GenBank/DDBJ databases">
        <authorList>
            <person name="Nowell W R."/>
        </authorList>
    </citation>
    <scope>NUCLEOTIDE SEQUENCE</scope>
    <source>
        <strain evidence="2">Ploen Becks lab</strain>
    </source>
</reference>
<protein>
    <submittedName>
        <fullName evidence="2">Uncharacterized protein</fullName>
    </submittedName>
</protein>
<keyword evidence="3" id="KW-1185">Reference proteome</keyword>
<gene>
    <name evidence="2" type="ORF">OXX778_LOCUS13903</name>
</gene>
<feature type="region of interest" description="Disordered" evidence="1">
    <location>
        <begin position="1"/>
        <end position="38"/>
    </location>
</feature>
<name>A0A814D6Y5_9BILA</name>
<evidence type="ECO:0000256" key="1">
    <source>
        <dbReference type="SAM" id="MobiDB-lite"/>
    </source>
</evidence>
<proteinExistence type="predicted"/>
<dbReference type="EMBL" id="CAJNOC010002764">
    <property type="protein sequence ID" value="CAF0950281.1"/>
    <property type="molecule type" value="Genomic_DNA"/>
</dbReference>
<feature type="compositionally biased region" description="Basic and acidic residues" evidence="1">
    <location>
        <begin position="14"/>
        <end position="24"/>
    </location>
</feature>
<accession>A0A814D6Y5</accession>
<evidence type="ECO:0000313" key="3">
    <source>
        <dbReference type="Proteomes" id="UP000663879"/>
    </source>
</evidence>
<dbReference type="AlphaFoldDB" id="A0A814D6Y5"/>
<comment type="caution">
    <text evidence="2">The sequence shown here is derived from an EMBL/GenBank/DDBJ whole genome shotgun (WGS) entry which is preliminary data.</text>
</comment>
<organism evidence="2 3">
    <name type="scientific">Brachionus calyciflorus</name>
    <dbReference type="NCBI Taxonomy" id="104777"/>
    <lineage>
        <taxon>Eukaryota</taxon>
        <taxon>Metazoa</taxon>
        <taxon>Spiralia</taxon>
        <taxon>Gnathifera</taxon>
        <taxon>Rotifera</taxon>
        <taxon>Eurotatoria</taxon>
        <taxon>Monogononta</taxon>
        <taxon>Pseudotrocha</taxon>
        <taxon>Ploima</taxon>
        <taxon>Brachionidae</taxon>
        <taxon>Brachionus</taxon>
    </lineage>
</organism>